<feature type="compositionally biased region" description="Polar residues" evidence="1">
    <location>
        <begin position="17"/>
        <end position="31"/>
    </location>
</feature>
<evidence type="ECO:0000313" key="3">
    <source>
        <dbReference type="Proteomes" id="UP000316621"/>
    </source>
</evidence>
<evidence type="ECO:0000256" key="1">
    <source>
        <dbReference type="SAM" id="MobiDB-lite"/>
    </source>
</evidence>
<name>A0A4Y7K949_PAPSO</name>
<keyword evidence="3" id="KW-1185">Reference proteome</keyword>
<organism evidence="2 3">
    <name type="scientific">Papaver somniferum</name>
    <name type="common">Opium poppy</name>
    <dbReference type="NCBI Taxonomy" id="3469"/>
    <lineage>
        <taxon>Eukaryota</taxon>
        <taxon>Viridiplantae</taxon>
        <taxon>Streptophyta</taxon>
        <taxon>Embryophyta</taxon>
        <taxon>Tracheophyta</taxon>
        <taxon>Spermatophyta</taxon>
        <taxon>Magnoliopsida</taxon>
        <taxon>Ranunculales</taxon>
        <taxon>Papaveraceae</taxon>
        <taxon>Papaveroideae</taxon>
        <taxon>Papaver</taxon>
    </lineage>
</organism>
<dbReference type="Gramene" id="RZC68515">
    <property type="protein sequence ID" value="RZC68515"/>
    <property type="gene ID" value="C5167_031746"/>
</dbReference>
<dbReference type="Proteomes" id="UP000316621">
    <property type="component" value="Chromosome 7"/>
</dbReference>
<protein>
    <submittedName>
        <fullName evidence="2">Uncharacterized protein</fullName>
    </submittedName>
</protein>
<dbReference type="AlphaFoldDB" id="A0A4Y7K949"/>
<dbReference type="EMBL" id="CM010721">
    <property type="protein sequence ID" value="RZC68515.1"/>
    <property type="molecule type" value="Genomic_DNA"/>
</dbReference>
<proteinExistence type="predicted"/>
<feature type="region of interest" description="Disordered" evidence="1">
    <location>
        <begin position="1"/>
        <end position="53"/>
    </location>
</feature>
<gene>
    <name evidence="2" type="ORF">C5167_031746</name>
</gene>
<sequence>MVEITEEMSTRPHIPSQAASQFVQRRASTVASPPPPPPPSSQLEVRESKKRNRTSWVWGHFTTSFDEDGIKWGKCNHFEGMMLLFVHFFLVRLAVPLGTYKIGWLICCVVA</sequence>
<accession>A0A4Y7K949</accession>
<evidence type="ECO:0000313" key="2">
    <source>
        <dbReference type="EMBL" id="RZC68515.1"/>
    </source>
</evidence>
<reference evidence="2 3" key="1">
    <citation type="journal article" date="2018" name="Science">
        <title>The opium poppy genome and morphinan production.</title>
        <authorList>
            <person name="Guo L."/>
            <person name="Winzer T."/>
            <person name="Yang X."/>
            <person name="Li Y."/>
            <person name="Ning Z."/>
            <person name="He Z."/>
            <person name="Teodor R."/>
            <person name="Lu Y."/>
            <person name="Bowser T.A."/>
            <person name="Graham I.A."/>
            <person name="Ye K."/>
        </authorList>
    </citation>
    <scope>NUCLEOTIDE SEQUENCE [LARGE SCALE GENOMIC DNA]</scope>
    <source>
        <strain evidence="3">cv. HN1</strain>
        <tissue evidence="2">Leaves</tissue>
    </source>
</reference>